<comment type="caution">
    <text evidence="5">The sequence shown here is derived from an EMBL/GenBank/DDBJ whole genome shotgun (WGS) entry which is preliminary data.</text>
</comment>
<keyword evidence="2 5" id="KW-0238">DNA-binding</keyword>
<dbReference type="InterPro" id="IPR000485">
    <property type="entry name" value="AsnC-type_HTH_dom"/>
</dbReference>
<dbReference type="InterPro" id="IPR011008">
    <property type="entry name" value="Dimeric_a/b-barrel"/>
</dbReference>
<proteinExistence type="predicted"/>
<accession>A0A2T0T017</accession>
<dbReference type="SMART" id="SM00344">
    <property type="entry name" value="HTH_ASNC"/>
    <property type="match status" value="2"/>
</dbReference>
<organism evidence="5 6">
    <name type="scientific">Umezawaea tangerina</name>
    <dbReference type="NCBI Taxonomy" id="84725"/>
    <lineage>
        <taxon>Bacteria</taxon>
        <taxon>Bacillati</taxon>
        <taxon>Actinomycetota</taxon>
        <taxon>Actinomycetes</taxon>
        <taxon>Pseudonocardiales</taxon>
        <taxon>Pseudonocardiaceae</taxon>
        <taxon>Umezawaea</taxon>
    </lineage>
</organism>
<dbReference type="Pfam" id="PF01037">
    <property type="entry name" value="AsnC_trans_reg"/>
    <property type="match status" value="1"/>
</dbReference>
<evidence type="ECO:0000256" key="2">
    <source>
        <dbReference type="ARBA" id="ARBA00023125"/>
    </source>
</evidence>
<protein>
    <submittedName>
        <fullName evidence="5">DNA-binding Lrp family transcriptional regulator</fullName>
    </submittedName>
</protein>
<evidence type="ECO:0000256" key="3">
    <source>
        <dbReference type="ARBA" id="ARBA00023163"/>
    </source>
</evidence>
<name>A0A2T0T017_9PSEU</name>
<keyword evidence="1" id="KW-0805">Transcription regulation</keyword>
<dbReference type="AlphaFoldDB" id="A0A2T0T017"/>
<feature type="domain" description="HTH asnC-type" evidence="4">
    <location>
        <begin position="180"/>
        <end position="260"/>
    </location>
</feature>
<evidence type="ECO:0000256" key="1">
    <source>
        <dbReference type="ARBA" id="ARBA00023015"/>
    </source>
</evidence>
<dbReference type="RefSeq" id="WP_106190419.1">
    <property type="nucleotide sequence ID" value="NZ_PVTF01000008.1"/>
</dbReference>
<dbReference type="Gene3D" id="3.30.70.920">
    <property type="match status" value="1"/>
</dbReference>
<dbReference type="InterPro" id="IPR019887">
    <property type="entry name" value="Tscrpt_reg_AsnC/Lrp_C"/>
</dbReference>
<gene>
    <name evidence="5" type="ORF">CLV43_108411</name>
</gene>
<evidence type="ECO:0000313" key="6">
    <source>
        <dbReference type="Proteomes" id="UP000239494"/>
    </source>
</evidence>
<dbReference type="PRINTS" id="PR00033">
    <property type="entry name" value="HTHASNC"/>
</dbReference>
<dbReference type="OrthoDB" id="3453230at2"/>
<evidence type="ECO:0000313" key="5">
    <source>
        <dbReference type="EMBL" id="PRY39011.1"/>
    </source>
</evidence>
<dbReference type="SUPFAM" id="SSF46785">
    <property type="entry name" value="Winged helix' DNA-binding domain"/>
    <property type="match status" value="2"/>
</dbReference>
<dbReference type="InterPro" id="IPR036388">
    <property type="entry name" value="WH-like_DNA-bd_sf"/>
</dbReference>
<dbReference type="Pfam" id="PF13404">
    <property type="entry name" value="HTH_AsnC-type"/>
    <property type="match status" value="1"/>
</dbReference>
<dbReference type="Proteomes" id="UP000239494">
    <property type="component" value="Unassembled WGS sequence"/>
</dbReference>
<dbReference type="Gene3D" id="1.10.10.10">
    <property type="entry name" value="Winged helix-like DNA-binding domain superfamily/Winged helix DNA-binding domain"/>
    <property type="match status" value="2"/>
</dbReference>
<dbReference type="EMBL" id="PVTF01000008">
    <property type="protein sequence ID" value="PRY39011.1"/>
    <property type="molecule type" value="Genomic_DNA"/>
</dbReference>
<dbReference type="PROSITE" id="PS50956">
    <property type="entry name" value="HTH_ASNC_2"/>
    <property type="match status" value="2"/>
</dbReference>
<dbReference type="PANTHER" id="PTHR30154:SF34">
    <property type="entry name" value="TRANSCRIPTIONAL REGULATOR AZLB"/>
    <property type="match status" value="1"/>
</dbReference>
<feature type="domain" description="HTH asnC-type" evidence="4">
    <location>
        <begin position="8"/>
        <end position="68"/>
    </location>
</feature>
<dbReference type="SUPFAM" id="SSF54909">
    <property type="entry name" value="Dimeric alpha+beta barrel"/>
    <property type="match status" value="1"/>
</dbReference>
<evidence type="ECO:0000259" key="4">
    <source>
        <dbReference type="PROSITE" id="PS50956"/>
    </source>
</evidence>
<keyword evidence="6" id="KW-1185">Reference proteome</keyword>
<dbReference type="GO" id="GO:0043200">
    <property type="term" value="P:response to amino acid"/>
    <property type="evidence" value="ECO:0007669"/>
    <property type="project" value="TreeGrafter"/>
</dbReference>
<dbReference type="InterPro" id="IPR036390">
    <property type="entry name" value="WH_DNA-bd_sf"/>
</dbReference>
<dbReference type="GO" id="GO:0005829">
    <property type="term" value="C:cytosol"/>
    <property type="evidence" value="ECO:0007669"/>
    <property type="project" value="TreeGrafter"/>
</dbReference>
<dbReference type="PANTHER" id="PTHR30154">
    <property type="entry name" value="LEUCINE-RESPONSIVE REGULATORY PROTEIN"/>
    <property type="match status" value="1"/>
</dbReference>
<sequence>MSREPVDFDDVDRGILHALQVDARAPFRRIGEVLGVSDQTVARRYARLRERRVLRVLGLSDPVVVNEQQWLFQVKVASEAAAEIADGLAARPDTSWVARCGGGSSIVGTVYGSGAERLLLEVLPRTGQVLDVSADRVLRVFYGGAGQPYSKPGPLSDEQVGELARHVPELDAVPDGAVELDEVDHRMLAVLRGDGRAAIDRLVEATGASVSTVRRRLGSLRSSGVLRFDVDVDPSLQRLTTRTLVFAQVAPAFLERAGEQVAGHEEVGFAAAVTGTGNLFASVSTADLPALYEYLSVRLGELEGLRSSSTTPVLRTVKAATTRYSARVSGTDGRSVGARRA</sequence>
<reference evidence="5 6" key="1">
    <citation type="submission" date="2018-03" db="EMBL/GenBank/DDBJ databases">
        <title>Genomic Encyclopedia of Archaeal and Bacterial Type Strains, Phase II (KMG-II): from individual species to whole genera.</title>
        <authorList>
            <person name="Goeker M."/>
        </authorList>
    </citation>
    <scope>NUCLEOTIDE SEQUENCE [LARGE SCALE GENOMIC DNA]</scope>
    <source>
        <strain evidence="5 6">DSM 44720</strain>
    </source>
</reference>
<dbReference type="GO" id="GO:0043565">
    <property type="term" value="F:sequence-specific DNA binding"/>
    <property type="evidence" value="ECO:0007669"/>
    <property type="project" value="InterPro"/>
</dbReference>
<keyword evidence="3" id="KW-0804">Transcription</keyword>
<dbReference type="Pfam" id="PF13412">
    <property type="entry name" value="HTH_24"/>
    <property type="match status" value="1"/>
</dbReference>
<dbReference type="InterPro" id="IPR019888">
    <property type="entry name" value="Tscrpt_reg_AsnC-like"/>
</dbReference>